<evidence type="ECO:0008006" key="4">
    <source>
        <dbReference type="Google" id="ProtNLM"/>
    </source>
</evidence>
<dbReference type="InParanoid" id="A0DPZ5"/>
<protein>
    <recommendedName>
        <fullName evidence="4">EF-hand domain-containing protein</fullName>
    </recommendedName>
</protein>
<dbReference type="HOGENOM" id="CLU_1028397_0_0_1"/>
<dbReference type="OrthoDB" id="10417966at2759"/>
<dbReference type="RefSeq" id="XP_001452509.1">
    <property type="nucleotide sequence ID" value="XM_001452472.1"/>
</dbReference>
<evidence type="ECO:0000313" key="2">
    <source>
        <dbReference type="EMBL" id="CAK85112.1"/>
    </source>
</evidence>
<reference evidence="2 3" key="1">
    <citation type="journal article" date="2006" name="Nature">
        <title>Global trends of whole-genome duplications revealed by the ciliate Paramecium tetraurelia.</title>
        <authorList>
            <consortium name="Genoscope"/>
            <person name="Aury J.-M."/>
            <person name="Jaillon O."/>
            <person name="Duret L."/>
            <person name="Noel B."/>
            <person name="Jubin C."/>
            <person name="Porcel B.M."/>
            <person name="Segurens B."/>
            <person name="Daubin V."/>
            <person name="Anthouard V."/>
            <person name="Aiach N."/>
            <person name="Arnaiz O."/>
            <person name="Billaut A."/>
            <person name="Beisson J."/>
            <person name="Blanc I."/>
            <person name="Bouhouche K."/>
            <person name="Camara F."/>
            <person name="Duharcourt S."/>
            <person name="Guigo R."/>
            <person name="Gogendeau D."/>
            <person name="Katinka M."/>
            <person name="Keller A.-M."/>
            <person name="Kissmehl R."/>
            <person name="Klotz C."/>
            <person name="Koll F."/>
            <person name="Le Moue A."/>
            <person name="Lepere C."/>
            <person name="Malinsky S."/>
            <person name="Nowacki M."/>
            <person name="Nowak J.K."/>
            <person name="Plattner H."/>
            <person name="Poulain J."/>
            <person name="Ruiz F."/>
            <person name="Serrano V."/>
            <person name="Zagulski M."/>
            <person name="Dessen P."/>
            <person name="Betermier M."/>
            <person name="Weissenbach J."/>
            <person name="Scarpelli C."/>
            <person name="Schachter V."/>
            <person name="Sperling L."/>
            <person name="Meyer E."/>
            <person name="Cohen J."/>
            <person name="Wincker P."/>
        </authorList>
    </citation>
    <scope>NUCLEOTIDE SEQUENCE [LARGE SCALE GENOMIC DNA]</scope>
    <source>
        <strain evidence="2 3">Stock d4-2</strain>
    </source>
</reference>
<accession>A0DPZ5</accession>
<dbReference type="KEGG" id="ptm:GSPATT00002511001"/>
<proteinExistence type="predicted"/>
<sequence length="271" mass="32590">MIQYNNQELTPQLSPVGSFTEIKKQIDKRHDGSLTLQELKSNQTNLIVTRFRFNYFYVRIYDRESPLQAYVRGENSKLQTFKMNISTVAQFPTTIQSKYFKFADQQQRDTFSMKNLYISIYSEEDCLITINFLFGHYFKKKIKMIKDEFDSEKSKQKLYLFYSPRLDPSQIDKITNNVNAKQYQENYKDKLKAVKQRILQAVERKKEIQEDKRMNIIRKLKANESLKEIRNVQKQIEIQQKLKFRNQISWIGFIKIAIYATRMKEKMDQMK</sequence>
<name>A0DPZ5_PARTE</name>
<dbReference type="GeneID" id="5038294"/>
<dbReference type="AlphaFoldDB" id="A0DPZ5"/>
<evidence type="ECO:0000256" key="1">
    <source>
        <dbReference type="SAM" id="Coils"/>
    </source>
</evidence>
<keyword evidence="3" id="KW-1185">Reference proteome</keyword>
<keyword evidence="1" id="KW-0175">Coiled coil</keyword>
<feature type="coiled-coil region" evidence="1">
    <location>
        <begin position="184"/>
        <end position="242"/>
    </location>
</feature>
<organism evidence="2 3">
    <name type="scientific">Paramecium tetraurelia</name>
    <dbReference type="NCBI Taxonomy" id="5888"/>
    <lineage>
        <taxon>Eukaryota</taxon>
        <taxon>Sar</taxon>
        <taxon>Alveolata</taxon>
        <taxon>Ciliophora</taxon>
        <taxon>Intramacronucleata</taxon>
        <taxon>Oligohymenophorea</taxon>
        <taxon>Peniculida</taxon>
        <taxon>Parameciidae</taxon>
        <taxon>Paramecium</taxon>
    </lineage>
</organism>
<dbReference type="Proteomes" id="UP000000600">
    <property type="component" value="Unassembled WGS sequence"/>
</dbReference>
<gene>
    <name evidence="2" type="ORF">GSPATT00002511001</name>
</gene>
<dbReference type="EMBL" id="CT868540">
    <property type="protein sequence ID" value="CAK85112.1"/>
    <property type="molecule type" value="Genomic_DNA"/>
</dbReference>
<evidence type="ECO:0000313" key="3">
    <source>
        <dbReference type="Proteomes" id="UP000000600"/>
    </source>
</evidence>